<comment type="caution">
    <text evidence="4">The sequence shown here is derived from an EMBL/GenBank/DDBJ whole genome shotgun (WGS) entry which is preliminary data.</text>
</comment>
<dbReference type="EMBL" id="CAKLDI010000001">
    <property type="protein sequence ID" value="CAH0534352.1"/>
    <property type="molecule type" value="Genomic_DNA"/>
</dbReference>
<evidence type="ECO:0000256" key="1">
    <source>
        <dbReference type="ARBA" id="ARBA00022679"/>
    </source>
</evidence>
<dbReference type="HAMAP" id="MF_00108">
    <property type="entry name" value="IspD"/>
    <property type="match status" value="1"/>
</dbReference>
<dbReference type="NCBIfam" id="TIGR00453">
    <property type="entry name" value="ispD"/>
    <property type="match status" value="1"/>
</dbReference>
<name>A0ABN8DWE1_9VIBR</name>
<feature type="site" description="Positions MEP for the nucleophilic attack" evidence="3">
    <location>
        <position position="155"/>
    </location>
</feature>
<comment type="similarity">
    <text evidence="3">Belongs to the IspD/TarI cytidylyltransferase family. IspD subfamily.</text>
</comment>
<dbReference type="SUPFAM" id="SSF53448">
    <property type="entry name" value="Nucleotide-diphospho-sugar transferases"/>
    <property type="match status" value="1"/>
</dbReference>
<evidence type="ECO:0000256" key="3">
    <source>
        <dbReference type="HAMAP-Rule" id="MF_00108"/>
    </source>
</evidence>
<dbReference type="PANTHER" id="PTHR32125:SF4">
    <property type="entry name" value="2-C-METHYL-D-ERYTHRITOL 4-PHOSPHATE CYTIDYLYLTRANSFERASE, CHLOROPLASTIC"/>
    <property type="match status" value="1"/>
</dbReference>
<comment type="pathway">
    <text evidence="3">Isoprenoid biosynthesis; isopentenyl diphosphate biosynthesis via DXP pathway; isopentenyl diphosphate from 1-deoxy-D-xylulose 5-phosphate: step 2/6.</text>
</comment>
<comment type="function">
    <text evidence="3">Catalyzes the formation of 4-diphosphocytidyl-2-C-methyl-D-erythritol from CTP and 2-C-methyl-D-erythritol 4-phosphate (MEP).</text>
</comment>
<dbReference type="Pfam" id="PF01128">
    <property type="entry name" value="IspD"/>
    <property type="match status" value="1"/>
</dbReference>
<feature type="site" description="Positions MEP for the nucleophilic attack" evidence="3">
    <location>
        <position position="211"/>
    </location>
</feature>
<evidence type="ECO:0000313" key="4">
    <source>
        <dbReference type="EMBL" id="CAH0534352.1"/>
    </source>
</evidence>
<dbReference type="CDD" id="cd02516">
    <property type="entry name" value="CDP-ME_synthetase"/>
    <property type="match status" value="1"/>
</dbReference>
<evidence type="ECO:0000313" key="5">
    <source>
        <dbReference type="Proteomes" id="UP000838672"/>
    </source>
</evidence>
<keyword evidence="2 3" id="KW-0548">Nucleotidyltransferase</keyword>
<proteinExistence type="inferred from homology"/>
<feature type="site" description="Transition state stabilizer" evidence="3">
    <location>
        <position position="19"/>
    </location>
</feature>
<dbReference type="EC" id="2.7.7.60" evidence="3"/>
<reference evidence="4" key="1">
    <citation type="submission" date="2021-11" db="EMBL/GenBank/DDBJ databases">
        <authorList>
            <person name="Rodrigo-Torres L."/>
            <person name="Arahal R. D."/>
            <person name="Lucena T."/>
        </authorList>
    </citation>
    <scope>NUCLEOTIDE SEQUENCE</scope>
    <source>
        <strain evidence="4">CECT 7929</strain>
    </source>
</reference>
<dbReference type="InterPro" id="IPR050088">
    <property type="entry name" value="IspD/TarI_cytidylyltransf_bact"/>
</dbReference>
<accession>A0ABN8DWE1</accession>
<dbReference type="InterPro" id="IPR029044">
    <property type="entry name" value="Nucleotide-diphossugar_trans"/>
</dbReference>
<dbReference type="GO" id="GO:0050518">
    <property type="term" value="F:2-C-methyl-D-erythritol 4-phosphate cytidylyltransferase activity"/>
    <property type="evidence" value="ECO:0007669"/>
    <property type="project" value="UniProtKB-EC"/>
</dbReference>
<organism evidence="4 5">
    <name type="scientific">Vibrio stylophorae</name>
    <dbReference type="NCBI Taxonomy" id="659351"/>
    <lineage>
        <taxon>Bacteria</taxon>
        <taxon>Pseudomonadati</taxon>
        <taxon>Pseudomonadota</taxon>
        <taxon>Gammaproteobacteria</taxon>
        <taxon>Vibrionales</taxon>
        <taxon>Vibrionaceae</taxon>
        <taxon>Vibrio</taxon>
    </lineage>
</organism>
<keyword evidence="5" id="KW-1185">Reference proteome</keyword>
<protein>
    <recommendedName>
        <fullName evidence="3">2-C-methyl-D-erythritol 4-phosphate cytidylyltransferase</fullName>
        <ecNumber evidence="3">2.7.7.60</ecNumber>
    </recommendedName>
    <alternativeName>
        <fullName evidence="3">4-diphosphocytidyl-2C-methyl-D-erythritol synthase</fullName>
    </alternativeName>
    <alternativeName>
        <fullName evidence="3">MEP cytidylyltransferase</fullName>
        <shortName evidence="3">MCT</shortName>
    </alternativeName>
</protein>
<keyword evidence="1 3" id="KW-0808">Transferase</keyword>
<sequence length="233" mass="25344">MTQSISIVAVVPAAGIGQRMRADIAKQYLMIGEQTVLEHTVHQLLRHPRVERVVIALHPNDQHFATLPLSAHPQVETVIGGDERDDSVLAALAKLASDDWALVHDAARPCVDLADIDQLIQQATNHPVGGILAMPVRDTMKSANAQQCSDHSVDRNGLWHALTPQLFPAKQLIANMQSAKARGLQLTDEASAFEANGLAPLLVAGRGDNIKITQPEDLALAQFYLMRRAQQES</sequence>
<dbReference type="Proteomes" id="UP000838672">
    <property type="component" value="Unassembled WGS sequence"/>
</dbReference>
<evidence type="ECO:0000256" key="2">
    <source>
        <dbReference type="ARBA" id="ARBA00022695"/>
    </source>
</evidence>
<dbReference type="PANTHER" id="PTHR32125">
    <property type="entry name" value="2-C-METHYL-D-ERYTHRITOL 4-PHOSPHATE CYTIDYLYLTRANSFERASE, CHLOROPLASTIC"/>
    <property type="match status" value="1"/>
</dbReference>
<feature type="site" description="Transition state stabilizer" evidence="3">
    <location>
        <position position="26"/>
    </location>
</feature>
<keyword evidence="3" id="KW-0414">Isoprene biosynthesis</keyword>
<dbReference type="InterPro" id="IPR034683">
    <property type="entry name" value="IspD/TarI"/>
</dbReference>
<comment type="catalytic activity">
    <reaction evidence="3">
        <text>2-C-methyl-D-erythritol 4-phosphate + CTP + H(+) = 4-CDP-2-C-methyl-D-erythritol + diphosphate</text>
        <dbReference type="Rhea" id="RHEA:13429"/>
        <dbReference type="ChEBI" id="CHEBI:15378"/>
        <dbReference type="ChEBI" id="CHEBI:33019"/>
        <dbReference type="ChEBI" id="CHEBI:37563"/>
        <dbReference type="ChEBI" id="CHEBI:57823"/>
        <dbReference type="ChEBI" id="CHEBI:58262"/>
        <dbReference type="EC" id="2.7.7.60"/>
    </reaction>
</comment>
<gene>
    <name evidence="3 4" type="primary">ispD</name>
    <name evidence="4" type="ORF">VST7929_02283</name>
</gene>
<dbReference type="InterPro" id="IPR001228">
    <property type="entry name" value="IspD"/>
</dbReference>
<dbReference type="RefSeq" id="WP_237466869.1">
    <property type="nucleotide sequence ID" value="NZ_CAKLDI010000001.1"/>
</dbReference>
<dbReference type="Gene3D" id="3.90.550.10">
    <property type="entry name" value="Spore Coat Polysaccharide Biosynthesis Protein SpsA, Chain A"/>
    <property type="match status" value="1"/>
</dbReference>